<evidence type="ECO:0000256" key="2">
    <source>
        <dbReference type="ARBA" id="ARBA00009085"/>
    </source>
</evidence>
<evidence type="ECO:0000313" key="10">
    <source>
        <dbReference type="Proteomes" id="UP000784294"/>
    </source>
</evidence>
<organism evidence="9 10">
    <name type="scientific">Protopolystoma xenopodis</name>
    <dbReference type="NCBI Taxonomy" id="117903"/>
    <lineage>
        <taxon>Eukaryota</taxon>
        <taxon>Metazoa</taxon>
        <taxon>Spiralia</taxon>
        <taxon>Lophotrochozoa</taxon>
        <taxon>Platyhelminthes</taxon>
        <taxon>Monogenea</taxon>
        <taxon>Polyopisthocotylea</taxon>
        <taxon>Polystomatidea</taxon>
        <taxon>Polystomatidae</taxon>
        <taxon>Protopolystoma</taxon>
    </lineage>
</organism>
<evidence type="ECO:0000256" key="7">
    <source>
        <dbReference type="ARBA" id="ARBA00022807"/>
    </source>
</evidence>
<evidence type="ECO:0000256" key="5">
    <source>
        <dbReference type="ARBA" id="ARBA00022786"/>
    </source>
</evidence>
<dbReference type="InterPro" id="IPR029346">
    <property type="entry name" value="USP_C"/>
</dbReference>
<sequence>MAQISANGTLPLSYATANNPVAGLTPLGLTASPLAYSLRVEEVPLNELNLGPDECVIHVAHFDKDIHSTFGVPFTVFLHDKEPYSVLRERIRKRLEVPEKEFERWGLVIFFQTGGINLPMDDHLEVPIDMFSKSSRRAWIGIDHKPSKRPRYAPSEKPIKIHN</sequence>
<gene>
    <name evidence="9" type="ORF">PXEA_LOCUS24631</name>
</gene>
<feature type="domain" description="Ubiquitin carboxyl-terminal hydrolase C-terminal" evidence="8">
    <location>
        <begin position="36"/>
        <end position="145"/>
    </location>
</feature>
<reference evidence="9" key="1">
    <citation type="submission" date="2018-11" db="EMBL/GenBank/DDBJ databases">
        <authorList>
            <consortium name="Pathogen Informatics"/>
        </authorList>
    </citation>
    <scope>NUCLEOTIDE SEQUENCE</scope>
</reference>
<evidence type="ECO:0000313" key="9">
    <source>
        <dbReference type="EMBL" id="VEL31191.1"/>
    </source>
</evidence>
<keyword evidence="7" id="KW-0788">Thiol protease</keyword>
<name>A0A3S5C2J5_9PLAT</name>
<comment type="catalytic activity">
    <reaction evidence="1">
        <text>Thiol-dependent hydrolysis of ester, thioester, amide, peptide and isopeptide bonds formed by the C-terminal Gly of ubiquitin (a 76-residue protein attached to proteins as an intracellular targeting signal).</text>
        <dbReference type="EC" id="3.4.19.12"/>
    </reaction>
</comment>
<comment type="caution">
    <text evidence="9">The sequence shown here is derived from an EMBL/GenBank/DDBJ whole genome shotgun (WGS) entry which is preliminary data.</text>
</comment>
<keyword evidence="5" id="KW-0833">Ubl conjugation pathway</keyword>
<comment type="similarity">
    <text evidence="2">Belongs to the peptidase C19 family.</text>
</comment>
<evidence type="ECO:0000259" key="8">
    <source>
        <dbReference type="Pfam" id="PF14533"/>
    </source>
</evidence>
<dbReference type="OrthoDB" id="289038at2759"/>
<dbReference type="AlphaFoldDB" id="A0A3S5C2J5"/>
<dbReference type="GO" id="GO:0004843">
    <property type="term" value="F:cysteine-type deubiquitinase activity"/>
    <property type="evidence" value="ECO:0007669"/>
    <property type="project" value="UniProtKB-EC"/>
</dbReference>
<dbReference type="EMBL" id="CAAALY010119633">
    <property type="protein sequence ID" value="VEL31191.1"/>
    <property type="molecule type" value="Genomic_DNA"/>
</dbReference>
<dbReference type="GO" id="GO:0006508">
    <property type="term" value="P:proteolysis"/>
    <property type="evidence" value="ECO:0007669"/>
    <property type="project" value="UniProtKB-KW"/>
</dbReference>
<keyword evidence="10" id="KW-1185">Reference proteome</keyword>
<evidence type="ECO:0000256" key="1">
    <source>
        <dbReference type="ARBA" id="ARBA00000707"/>
    </source>
</evidence>
<evidence type="ECO:0000256" key="4">
    <source>
        <dbReference type="ARBA" id="ARBA00022670"/>
    </source>
</evidence>
<dbReference type="EC" id="3.4.19.12" evidence="3"/>
<accession>A0A3S5C2J5</accession>
<dbReference type="Proteomes" id="UP000784294">
    <property type="component" value="Unassembled WGS sequence"/>
</dbReference>
<keyword evidence="6" id="KW-0378">Hydrolase</keyword>
<protein>
    <recommendedName>
        <fullName evidence="3">ubiquitinyl hydrolase 1</fullName>
        <ecNumber evidence="3">3.4.19.12</ecNumber>
    </recommendedName>
</protein>
<evidence type="ECO:0000256" key="6">
    <source>
        <dbReference type="ARBA" id="ARBA00022801"/>
    </source>
</evidence>
<proteinExistence type="inferred from homology"/>
<dbReference type="Pfam" id="PF14533">
    <property type="entry name" value="USP7_C2"/>
    <property type="match status" value="1"/>
</dbReference>
<keyword evidence="4" id="KW-0645">Protease</keyword>
<evidence type="ECO:0000256" key="3">
    <source>
        <dbReference type="ARBA" id="ARBA00012759"/>
    </source>
</evidence>